<dbReference type="PANTHER" id="PTHR12317:SF0">
    <property type="entry name" value="ACYLTRANSFERASE"/>
    <property type="match status" value="1"/>
</dbReference>
<gene>
    <name evidence="15" type="ORF">PCAR00345_LOCUS39491</name>
</gene>
<dbReference type="EC" id="2.3.1.-" evidence="14"/>
<reference evidence="15" key="1">
    <citation type="submission" date="2021-01" db="EMBL/GenBank/DDBJ databases">
        <authorList>
            <person name="Corre E."/>
            <person name="Pelletier E."/>
            <person name="Niang G."/>
            <person name="Scheremetjew M."/>
            <person name="Finn R."/>
            <person name="Kale V."/>
            <person name="Holt S."/>
            <person name="Cochrane G."/>
            <person name="Meng A."/>
            <person name="Brown T."/>
            <person name="Cohen L."/>
        </authorList>
    </citation>
    <scope>NUCLEOTIDE SEQUENCE</scope>
    <source>
        <strain evidence="15">CCMP645</strain>
    </source>
</reference>
<comment type="pathway">
    <text evidence="3">Lipid metabolism.</text>
</comment>
<evidence type="ECO:0000256" key="4">
    <source>
        <dbReference type="ARBA" id="ARBA00005420"/>
    </source>
</evidence>
<keyword evidence="9 14" id="KW-0256">Endoplasmic reticulum</keyword>
<feature type="transmembrane region" description="Helical" evidence="14">
    <location>
        <begin position="38"/>
        <end position="54"/>
    </location>
</feature>
<comment type="similarity">
    <text evidence="4 14">Belongs to the diacylglycerol acyltransferase family.</text>
</comment>
<dbReference type="GO" id="GO:0006071">
    <property type="term" value="P:glycerol metabolic process"/>
    <property type="evidence" value="ECO:0007669"/>
    <property type="project" value="UniProtKB-KW"/>
</dbReference>
<evidence type="ECO:0000256" key="11">
    <source>
        <dbReference type="ARBA" id="ARBA00023098"/>
    </source>
</evidence>
<evidence type="ECO:0000256" key="12">
    <source>
        <dbReference type="ARBA" id="ARBA00023136"/>
    </source>
</evidence>
<evidence type="ECO:0000256" key="6">
    <source>
        <dbReference type="ARBA" id="ARBA00022679"/>
    </source>
</evidence>
<dbReference type="AlphaFoldDB" id="A0A7S4FBP6"/>
<evidence type="ECO:0000256" key="10">
    <source>
        <dbReference type="ARBA" id="ARBA00022989"/>
    </source>
</evidence>
<name>A0A7S4FBP6_CHRCT</name>
<keyword evidence="12 14" id="KW-0472">Membrane</keyword>
<organism evidence="15">
    <name type="scientific">Chrysotila carterae</name>
    <name type="common">Marine alga</name>
    <name type="synonym">Syracosphaera carterae</name>
    <dbReference type="NCBI Taxonomy" id="13221"/>
    <lineage>
        <taxon>Eukaryota</taxon>
        <taxon>Haptista</taxon>
        <taxon>Haptophyta</taxon>
        <taxon>Prymnesiophyceae</taxon>
        <taxon>Isochrysidales</taxon>
        <taxon>Isochrysidaceae</taxon>
        <taxon>Chrysotila</taxon>
    </lineage>
</organism>
<evidence type="ECO:0000256" key="2">
    <source>
        <dbReference type="ARBA" id="ARBA00004771"/>
    </source>
</evidence>
<keyword evidence="7 14" id="KW-0812">Transmembrane</keyword>
<dbReference type="GO" id="GO:0019432">
    <property type="term" value="P:triglyceride biosynthetic process"/>
    <property type="evidence" value="ECO:0007669"/>
    <property type="project" value="TreeGrafter"/>
</dbReference>
<keyword evidence="11" id="KW-0443">Lipid metabolism</keyword>
<evidence type="ECO:0000256" key="1">
    <source>
        <dbReference type="ARBA" id="ARBA00004477"/>
    </source>
</evidence>
<feature type="transmembrane region" description="Helical" evidence="14">
    <location>
        <begin position="12"/>
        <end position="32"/>
    </location>
</feature>
<evidence type="ECO:0000313" key="15">
    <source>
        <dbReference type="EMBL" id="CAE0786783.1"/>
    </source>
</evidence>
<evidence type="ECO:0000256" key="5">
    <source>
        <dbReference type="ARBA" id="ARBA00022516"/>
    </source>
</evidence>
<accession>A0A7S4FBP6</accession>
<keyword evidence="8" id="KW-0319">Glycerol metabolism</keyword>
<keyword evidence="13" id="KW-0012">Acyltransferase</keyword>
<evidence type="ECO:0000256" key="13">
    <source>
        <dbReference type="ARBA" id="ARBA00023315"/>
    </source>
</evidence>
<dbReference type="EMBL" id="HBIZ01064050">
    <property type="protein sequence ID" value="CAE0786783.1"/>
    <property type="molecule type" value="Transcribed_RNA"/>
</dbReference>
<keyword evidence="10 14" id="KW-1133">Transmembrane helix</keyword>
<comment type="subcellular location">
    <subcellularLocation>
        <location evidence="1 14">Endoplasmic reticulum membrane</location>
        <topology evidence="1 14">Multi-pass membrane protein</topology>
    </subcellularLocation>
</comment>
<evidence type="ECO:0000256" key="8">
    <source>
        <dbReference type="ARBA" id="ARBA00022798"/>
    </source>
</evidence>
<protein>
    <recommendedName>
        <fullName evidence="14">Acyltransferase</fullName>
        <ecNumber evidence="14">2.3.1.-</ecNumber>
    </recommendedName>
</protein>
<comment type="pathway">
    <text evidence="2">Glycerolipid metabolism; triacylglycerol biosynthesis.</text>
</comment>
<dbReference type="CDD" id="cd07987">
    <property type="entry name" value="LPLAT_MGAT-like"/>
    <property type="match status" value="1"/>
</dbReference>
<evidence type="ECO:0000256" key="14">
    <source>
        <dbReference type="RuleBase" id="RU367023"/>
    </source>
</evidence>
<evidence type="ECO:0000256" key="7">
    <source>
        <dbReference type="ARBA" id="ARBA00022692"/>
    </source>
</evidence>
<dbReference type="GO" id="GO:0004144">
    <property type="term" value="F:diacylglycerol O-acyltransferase activity"/>
    <property type="evidence" value="ECO:0007669"/>
    <property type="project" value="TreeGrafter"/>
</dbReference>
<proteinExistence type="inferred from homology"/>
<evidence type="ECO:0000256" key="9">
    <source>
        <dbReference type="ARBA" id="ARBA00022824"/>
    </source>
</evidence>
<keyword evidence="5" id="KW-0444">Lipid biosynthesis</keyword>
<sequence length="330" mass="37261">MAGSALIRLKVSALYLRNLFWPILLASIAFAYRPAETVLASVVALATFLLYATFDAAEFSDGRPDETFSKTSWLFCTMREYLQLTLHRTDEVQQKLIAVHPPTGQAIFSFFPHGVNSDFRVLMDGMMYDAFAKLYERAPARTLAASVLFKIPFVRKVSLATACVDAGRNTADKVIRNGRSVLVCPGGQDEQLETIYGRERVFLRKRSGFIRLAIVHGLPVVPAYCFGSSDLYFTSRAAHALRLWLVRTLRIAIPLYWGDWGFFYYPTPKGFPREVPQHVVFGDPLTFEQRDNPTKEEVAAAHDAFIKALVLLFDTHKARFGYAERSLEVL</sequence>
<dbReference type="InterPro" id="IPR007130">
    <property type="entry name" value="DAGAT"/>
</dbReference>
<dbReference type="GO" id="GO:0005789">
    <property type="term" value="C:endoplasmic reticulum membrane"/>
    <property type="evidence" value="ECO:0007669"/>
    <property type="project" value="UniProtKB-SubCell"/>
</dbReference>
<evidence type="ECO:0000256" key="3">
    <source>
        <dbReference type="ARBA" id="ARBA00005189"/>
    </source>
</evidence>
<dbReference type="PANTHER" id="PTHR12317">
    <property type="entry name" value="DIACYLGLYCEROL O-ACYLTRANSFERASE"/>
    <property type="match status" value="1"/>
</dbReference>
<keyword evidence="6 14" id="KW-0808">Transferase</keyword>
<dbReference type="Pfam" id="PF03982">
    <property type="entry name" value="DAGAT"/>
    <property type="match status" value="1"/>
</dbReference>